<dbReference type="GO" id="GO:0022857">
    <property type="term" value="F:transmembrane transporter activity"/>
    <property type="evidence" value="ECO:0007669"/>
    <property type="project" value="InterPro"/>
</dbReference>
<dbReference type="EMBL" id="DXGI01000156">
    <property type="protein sequence ID" value="HIW78364.1"/>
    <property type="molecule type" value="Genomic_DNA"/>
</dbReference>
<keyword evidence="5" id="KW-0175">Coiled coil</keyword>
<name>A0A9D1QZ99_9BACT</name>
<keyword evidence="4 6" id="KW-0472">Membrane</keyword>
<evidence type="ECO:0000256" key="3">
    <source>
        <dbReference type="ARBA" id="ARBA00022989"/>
    </source>
</evidence>
<dbReference type="NCBIfam" id="TIGR01730">
    <property type="entry name" value="RND_mfp"/>
    <property type="match status" value="1"/>
</dbReference>
<comment type="similarity">
    <text evidence="1">Belongs to the membrane fusion protein (MFP) (TC 8.A.1) family.</text>
</comment>
<gene>
    <name evidence="9" type="ORF">H9874_04370</name>
</gene>
<evidence type="ECO:0000256" key="1">
    <source>
        <dbReference type="ARBA" id="ARBA00009477"/>
    </source>
</evidence>
<evidence type="ECO:0000256" key="6">
    <source>
        <dbReference type="SAM" id="Phobius"/>
    </source>
</evidence>
<dbReference type="PANTHER" id="PTHR30367:SF1">
    <property type="entry name" value="MULTIDRUG RESISTANCE PROTEIN MDTN"/>
    <property type="match status" value="1"/>
</dbReference>
<reference evidence="9" key="1">
    <citation type="journal article" date="2021" name="PeerJ">
        <title>Extensive microbial diversity within the chicken gut microbiome revealed by metagenomics and culture.</title>
        <authorList>
            <person name="Gilroy R."/>
            <person name="Ravi A."/>
            <person name="Getino M."/>
            <person name="Pursley I."/>
            <person name="Horton D.L."/>
            <person name="Alikhan N.F."/>
            <person name="Baker D."/>
            <person name="Gharbi K."/>
            <person name="Hall N."/>
            <person name="Watson M."/>
            <person name="Adriaenssens E.M."/>
            <person name="Foster-Nyarko E."/>
            <person name="Jarju S."/>
            <person name="Secka A."/>
            <person name="Antonio M."/>
            <person name="Oren A."/>
            <person name="Chaudhuri R.R."/>
            <person name="La Ragione R."/>
            <person name="Hildebrand F."/>
            <person name="Pallen M.J."/>
        </authorList>
    </citation>
    <scope>NUCLEOTIDE SEQUENCE</scope>
    <source>
        <strain evidence="9">ChiSxjej5B17-1746</strain>
    </source>
</reference>
<keyword evidence="3 6" id="KW-1133">Transmembrane helix</keyword>
<dbReference type="Gene3D" id="2.40.30.170">
    <property type="match status" value="1"/>
</dbReference>
<dbReference type="Gene3D" id="1.10.287.470">
    <property type="entry name" value="Helix hairpin bin"/>
    <property type="match status" value="1"/>
</dbReference>
<dbReference type="InterPro" id="IPR058625">
    <property type="entry name" value="MdtA-like_BSH"/>
</dbReference>
<dbReference type="Pfam" id="PF25917">
    <property type="entry name" value="BSH_RND"/>
    <property type="match status" value="1"/>
</dbReference>
<evidence type="ECO:0000256" key="5">
    <source>
        <dbReference type="SAM" id="Coils"/>
    </source>
</evidence>
<dbReference type="InterPro" id="IPR058634">
    <property type="entry name" value="AaeA-lik-b-barrel"/>
</dbReference>
<evidence type="ECO:0000256" key="2">
    <source>
        <dbReference type="ARBA" id="ARBA00022692"/>
    </source>
</evidence>
<dbReference type="Pfam" id="PF25963">
    <property type="entry name" value="Beta-barrel_AAEA"/>
    <property type="match status" value="1"/>
</dbReference>
<dbReference type="GO" id="GO:0016020">
    <property type="term" value="C:membrane"/>
    <property type="evidence" value="ECO:0007669"/>
    <property type="project" value="InterPro"/>
</dbReference>
<dbReference type="InterPro" id="IPR050393">
    <property type="entry name" value="MFP_Efflux_Pump"/>
</dbReference>
<feature type="coiled-coil region" evidence="5">
    <location>
        <begin position="85"/>
        <end position="152"/>
    </location>
</feature>
<evidence type="ECO:0000313" key="10">
    <source>
        <dbReference type="Proteomes" id="UP000824264"/>
    </source>
</evidence>
<evidence type="ECO:0000313" key="9">
    <source>
        <dbReference type="EMBL" id="HIW78364.1"/>
    </source>
</evidence>
<dbReference type="Proteomes" id="UP000824264">
    <property type="component" value="Unassembled WGS sequence"/>
</dbReference>
<sequence>MNMGSLFRWLLTFVVIAVACVFCYIRYNAYFRNPWTRDGMVQAEVVQVASRVSAPIRTVHVVDNAFVKAGEPLFDLDDGLTRLTVERAEADLAQKEALARTARDRASRDTRLQRAAPGALSAEAYRQAQDALLSAEADVEVAKAALNQARLDQAFTRVVAPVDGYVVNLALQPGTMAVAYQPVLALISADSFRIEAFFRETQIGHFRPGDKALVTLMSYPGLPLNATVESIGWGIARQNGSTGEDLLPVVSPTFEWIRLAQRIPVRVRLDEVPEGVELRMGTTASVLVRVDPRDKQGDIVALPTLAQ</sequence>
<comment type="caution">
    <text evidence="9">The sequence shown here is derived from an EMBL/GenBank/DDBJ whole genome shotgun (WGS) entry which is preliminary data.</text>
</comment>
<evidence type="ECO:0000259" key="8">
    <source>
        <dbReference type="Pfam" id="PF25963"/>
    </source>
</evidence>
<reference evidence="9" key="2">
    <citation type="submission" date="2021-04" db="EMBL/GenBank/DDBJ databases">
        <authorList>
            <person name="Gilroy R."/>
        </authorList>
    </citation>
    <scope>NUCLEOTIDE SEQUENCE</scope>
    <source>
        <strain evidence="9">ChiSxjej5B17-1746</strain>
    </source>
</reference>
<protein>
    <submittedName>
        <fullName evidence="9">HlyD family secretion protein</fullName>
    </submittedName>
</protein>
<dbReference type="PANTHER" id="PTHR30367">
    <property type="entry name" value="P-HYDROXYBENZOIC ACID EFFLUX PUMP SUBUNIT AAEA-RELATED"/>
    <property type="match status" value="1"/>
</dbReference>
<evidence type="ECO:0000256" key="4">
    <source>
        <dbReference type="ARBA" id="ARBA00023136"/>
    </source>
</evidence>
<feature type="transmembrane region" description="Helical" evidence="6">
    <location>
        <begin position="6"/>
        <end position="27"/>
    </location>
</feature>
<keyword evidence="2 6" id="KW-0812">Transmembrane</keyword>
<evidence type="ECO:0000259" key="7">
    <source>
        <dbReference type="Pfam" id="PF25917"/>
    </source>
</evidence>
<accession>A0A9D1QZ99</accession>
<organism evidence="9 10">
    <name type="scientific">Candidatus Bilophila faecipullorum</name>
    <dbReference type="NCBI Taxonomy" id="2838482"/>
    <lineage>
        <taxon>Bacteria</taxon>
        <taxon>Pseudomonadati</taxon>
        <taxon>Thermodesulfobacteriota</taxon>
        <taxon>Desulfovibrionia</taxon>
        <taxon>Desulfovibrionales</taxon>
        <taxon>Desulfovibrionaceae</taxon>
        <taxon>Bilophila</taxon>
    </lineage>
</organism>
<proteinExistence type="inferred from homology"/>
<dbReference type="AlphaFoldDB" id="A0A9D1QZ99"/>
<dbReference type="SUPFAM" id="SSF111369">
    <property type="entry name" value="HlyD-like secretion proteins"/>
    <property type="match status" value="1"/>
</dbReference>
<feature type="domain" description="Multidrug resistance protein MdtA-like barrel-sandwich hybrid" evidence="7">
    <location>
        <begin position="44"/>
        <end position="182"/>
    </location>
</feature>
<feature type="domain" description="p-hydroxybenzoic acid efflux pump subunit AaeA-like beta-barrel" evidence="8">
    <location>
        <begin position="191"/>
        <end position="288"/>
    </location>
</feature>
<dbReference type="InterPro" id="IPR006143">
    <property type="entry name" value="RND_pump_MFP"/>
</dbReference>